<dbReference type="RefSeq" id="WP_264733443.1">
    <property type="nucleotide sequence ID" value="NZ_JAPDNS010000002.1"/>
</dbReference>
<evidence type="ECO:0000313" key="1">
    <source>
        <dbReference type="EMBL" id="MCW3486628.1"/>
    </source>
</evidence>
<dbReference type="Proteomes" id="UP001207742">
    <property type="component" value="Unassembled WGS sequence"/>
</dbReference>
<reference evidence="1 2" key="1">
    <citation type="submission" date="2022-10" db="EMBL/GenBank/DDBJ databases">
        <title>Chitinophaga nivalis PC15 sp. nov., isolated from Pyeongchang county, South Korea.</title>
        <authorList>
            <person name="Trinh H.N."/>
        </authorList>
    </citation>
    <scope>NUCLEOTIDE SEQUENCE [LARGE SCALE GENOMIC DNA]</scope>
    <source>
        <strain evidence="1 2">PC14</strain>
    </source>
</reference>
<proteinExistence type="predicted"/>
<comment type="caution">
    <text evidence="1">The sequence shown here is derived from an EMBL/GenBank/DDBJ whole genome shotgun (WGS) entry which is preliminary data.</text>
</comment>
<dbReference type="EMBL" id="JAPDNS010000002">
    <property type="protein sequence ID" value="MCW3486628.1"/>
    <property type="molecule type" value="Genomic_DNA"/>
</dbReference>
<sequence length="136" mass="16037">MQINGMYNFLIKDQFSDERILECLKAFFIGQNISIASFDHDMDQPEDLLFESILMRGDFCIQLWLYAKLNANVIYRPKEMASHICCFLKTEILISEKSINPFEWILITANGDERIVYQKIEDNDEDVFLLDNKGRR</sequence>
<organism evidence="1 2">
    <name type="scientific">Chitinophaga nivalis</name>
    <dbReference type="NCBI Taxonomy" id="2991709"/>
    <lineage>
        <taxon>Bacteria</taxon>
        <taxon>Pseudomonadati</taxon>
        <taxon>Bacteroidota</taxon>
        <taxon>Chitinophagia</taxon>
        <taxon>Chitinophagales</taxon>
        <taxon>Chitinophagaceae</taxon>
        <taxon>Chitinophaga</taxon>
    </lineage>
</organism>
<gene>
    <name evidence="1" type="ORF">OL497_22185</name>
</gene>
<protein>
    <submittedName>
        <fullName evidence="1">Uncharacterized protein</fullName>
    </submittedName>
</protein>
<accession>A0ABT3IRP0</accession>
<keyword evidence="2" id="KW-1185">Reference proteome</keyword>
<evidence type="ECO:0000313" key="2">
    <source>
        <dbReference type="Proteomes" id="UP001207742"/>
    </source>
</evidence>
<name>A0ABT3IRP0_9BACT</name>